<evidence type="ECO:0000256" key="4">
    <source>
        <dbReference type="ARBA" id="ARBA00023014"/>
    </source>
</evidence>
<organism evidence="5 6">
    <name type="scientific">Cymbomonas tetramitiformis</name>
    <dbReference type="NCBI Taxonomy" id="36881"/>
    <lineage>
        <taxon>Eukaryota</taxon>
        <taxon>Viridiplantae</taxon>
        <taxon>Chlorophyta</taxon>
        <taxon>Pyramimonadophyceae</taxon>
        <taxon>Pyramimonadales</taxon>
        <taxon>Pyramimonadaceae</taxon>
        <taxon>Cymbomonas</taxon>
    </lineage>
</organism>
<dbReference type="GO" id="GO:0016491">
    <property type="term" value="F:oxidoreductase activity"/>
    <property type="evidence" value="ECO:0007669"/>
    <property type="project" value="UniProtKB-KW"/>
</dbReference>
<evidence type="ECO:0000256" key="2">
    <source>
        <dbReference type="ARBA" id="ARBA00023002"/>
    </source>
</evidence>
<keyword evidence="1" id="KW-0479">Metal-binding</keyword>
<gene>
    <name evidence="5" type="ORF">CYMTET_48747</name>
</gene>
<evidence type="ECO:0000256" key="1">
    <source>
        <dbReference type="ARBA" id="ARBA00022723"/>
    </source>
</evidence>
<keyword evidence="2" id="KW-0560">Oxidoreductase</keyword>
<proteinExistence type="predicted"/>
<keyword evidence="3" id="KW-0408">Iron</keyword>
<accession>A0AAE0BTI2</accession>
<comment type="caution">
    <text evidence="5">The sequence shown here is derived from an EMBL/GenBank/DDBJ whole genome shotgun (WGS) entry which is preliminary data.</text>
</comment>
<evidence type="ECO:0000256" key="3">
    <source>
        <dbReference type="ARBA" id="ARBA00023004"/>
    </source>
</evidence>
<dbReference type="GO" id="GO:0051536">
    <property type="term" value="F:iron-sulfur cluster binding"/>
    <property type="evidence" value="ECO:0007669"/>
    <property type="project" value="UniProtKB-KW"/>
</dbReference>
<sequence>MYVRAARRMVGDHVFTQNTPGTLERAPRHPAGAMSENEISIGMGSYNFDSHNVQRYACRSAAHCRGHSGRPAKDIAGASAPFVQNEGNVQASPGRPYAIPYWVALPKKHEAENLLVIGALSASHIGMSTLRMEPQLMIIGHSIGVAAGLAQRTAGGAVHEINTTVLQEKLVADGQILHAGATESQATVRLTAL</sequence>
<dbReference type="Proteomes" id="UP001190700">
    <property type="component" value="Unassembled WGS sequence"/>
</dbReference>
<name>A0AAE0BTI2_9CHLO</name>
<dbReference type="AlphaFoldDB" id="A0AAE0BTI2"/>
<dbReference type="GO" id="GO:0046872">
    <property type="term" value="F:metal ion binding"/>
    <property type="evidence" value="ECO:0007669"/>
    <property type="project" value="UniProtKB-KW"/>
</dbReference>
<keyword evidence="6" id="KW-1185">Reference proteome</keyword>
<dbReference type="InterPro" id="IPR039650">
    <property type="entry name" value="HdrA-like"/>
</dbReference>
<protein>
    <submittedName>
        <fullName evidence="5">Uncharacterized protein</fullName>
    </submittedName>
</protein>
<evidence type="ECO:0000313" key="6">
    <source>
        <dbReference type="Proteomes" id="UP001190700"/>
    </source>
</evidence>
<reference evidence="5 6" key="1">
    <citation type="journal article" date="2015" name="Genome Biol. Evol.">
        <title>Comparative Genomics of a Bacterivorous Green Alga Reveals Evolutionary Causalities and Consequences of Phago-Mixotrophic Mode of Nutrition.</title>
        <authorList>
            <person name="Burns J.A."/>
            <person name="Paasch A."/>
            <person name="Narechania A."/>
            <person name="Kim E."/>
        </authorList>
    </citation>
    <scope>NUCLEOTIDE SEQUENCE [LARGE SCALE GENOMIC DNA]</scope>
    <source>
        <strain evidence="5 6">PLY_AMNH</strain>
    </source>
</reference>
<keyword evidence="4" id="KW-0411">Iron-sulfur</keyword>
<dbReference type="PANTHER" id="PTHR43498">
    <property type="entry name" value="FERREDOXIN:COB-COM HETERODISULFIDE REDUCTASE SUBUNIT A"/>
    <property type="match status" value="1"/>
</dbReference>
<dbReference type="Pfam" id="PF12831">
    <property type="entry name" value="FAD_oxidored"/>
    <property type="match status" value="1"/>
</dbReference>
<evidence type="ECO:0000313" key="5">
    <source>
        <dbReference type="EMBL" id="KAK3241497.1"/>
    </source>
</evidence>
<dbReference type="EMBL" id="LGRX02033384">
    <property type="protein sequence ID" value="KAK3241497.1"/>
    <property type="molecule type" value="Genomic_DNA"/>
</dbReference>
<dbReference type="PANTHER" id="PTHR43498:SF1">
    <property type="entry name" value="COB--COM HETERODISULFIDE REDUCTASE IRON-SULFUR SUBUNIT A"/>
    <property type="match status" value="1"/>
</dbReference>